<feature type="domain" description="GIY-YIG" evidence="4">
    <location>
        <begin position="815"/>
        <end position="904"/>
    </location>
</feature>
<feature type="compositionally biased region" description="Low complexity" evidence="2">
    <location>
        <begin position="751"/>
        <end position="766"/>
    </location>
</feature>
<dbReference type="InterPro" id="IPR036875">
    <property type="entry name" value="Znf_CCHC_sf"/>
</dbReference>
<evidence type="ECO:0000259" key="3">
    <source>
        <dbReference type="PROSITE" id="PS50158"/>
    </source>
</evidence>
<proteinExistence type="predicted"/>
<keyword evidence="1" id="KW-0863">Zinc-finger</keyword>
<feature type="domain" description="CCHC-type" evidence="3">
    <location>
        <begin position="188"/>
        <end position="203"/>
    </location>
</feature>
<dbReference type="PANTHER" id="PTHR21301">
    <property type="entry name" value="REVERSE TRANSCRIPTASE"/>
    <property type="match status" value="1"/>
</dbReference>
<dbReference type="EMBL" id="LSMT01000811">
    <property type="protein sequence ID" value="PFX14263.1"/>
    <property type="molecule type" value="Genomic_DNA"/>
</dbReference>
<evidence type="ECO:0000256" key="2">
    <source>
        <dbReference type="SAM" id="MobiDB-lite"/>
    </source>
</evidence>
<dbReference type="SUPFAM" id="SSF56672">
    <property type="entry name" value="DNA/RNA polymerases"/>
    <property type="match status" value="1"/>
</dbReference>
<protein>
    <recommendedName>
        <fullName evidence="8">CCHC-type domain-containing protein</fullName>
    </recommendedName>
</protein>
<dbReference type="InterPro" id="IPR000305">
    <property type="entry name" value="GIY-YIG_endonuc"/>
</dbReference>
<gene>
    <name evidence="6" type="ORF">AWC38_SpisGene21596</name>
</gene>
<keyword evidence="7" id="KW-1185">Reference proteome</keyword>
<dbReference type="InterPro" id="IPR000477">
    <property type="entry name" value="RT_dom"/>
</dbReference>
<feature type="region of interest" description="Disordered" evidence="2">
    <location>
        <begin position="279"/>
        <end position="325"/>
    </location>
</feature>
<dbReference type="PROSITE" id="PS50158">
    <property type="entry name" value="ZF_CCHC"/>
    <property type="match status" value="1"/>
</dbReference>
<keyword evidence="1" id="KW-0862">Zinc</keyword>
<feature type="region of interest" description="Disordered" evidence="2">
    <location>
        <begin position="215"/>
        <end position="261"/>
    </location>
</feature>
<dbReference type="GO" id="GO:0003676">
    <property type="term" value="F:nucleic acid binding"/>
    <property type="evidence" value="ECO:0007669"/>
    <property type="project" value="InterPro"/>
</dbReference>
<dbReference type="Pfam" id="PF00078">
    <property type="entry name" value="RVT_1"/>
    <property type="match status" value="1"/>
</dbReference>
<dbReference type="Pfam" id="PF26215">
    <property type="entry name" value="HTH_animal"/>
    <property type="match status" value="1"/>
</dbReference>
<evidence type="ECO:0000256" key="1">
    <source>
        <dbReference type="PROSITE-ProRule" id="PRU00047"/>
    </source>
</evidence>
<dbReference type="GO" id="GO:0008270">
    <property type="term" value="F:zinc ion binding"/>
    <property type="evidence" value="ECO:0007669"/>
    <property type="project" value="UniProtKB-KW"/>
</dbReference>
<evidence type="ECO:0000259" key="4">
    <source>
        <dbReference type="PROSITE" id="PS50164"/>
    </source>
</evidence>
<dbReference type="InterPro" id="IPR001878">
    <property type="entry name" value="Znf_CCHC"/>
</dbReference>
<dbReference type="InterPro" id="IPR043502">
    <property type="entry name" value="DNA/RNA_pol_sf"/>
</dbReference>
<evidence type="ECO:0000313" key="7">
    <source>
        <dbReference type="Proteomes" id="UP000225706"/>
    </source>
</evidence>
<accession>A0A2B4RBT2</accession>
<dbReference type="AlphaFoldDB" id="A0A2B4RBT2"/>
<feature type="region of interest" description="Disordered" evidence="2">
    <location>
        <begin position="745"/>
        <end position="766"/>
    </location>
</feature>
<dbReference type="SMART" id="SM00343">
    <property type="entry name" value="ZnF_C2HC"/>
    <property type="match status" value="2"/>
</dbReference>
<organism evidence="6 7">
    <name type="scientific">Stylophora pistillata</name>
    <name type="common">Smooth cauliflower coral</name>
    <dbReference type="NCBI Taxonomy" id="50429"/>
    <lineage>
        <taxon>Eukaryota</taxon>
        <taxon>Metazoa</taxon>
        <taxon>Cnidaria</taxon>
        <taxon>Anthozoa</taxon>
        <taxon>Hexacorallia</taxon>
        <taxon>Scleractinia</taxon>
        <taxon>Astrocoeniina</taxon>
        <taxon>Pocilloporidae</taxon>
        <taxon>Stylophora</taxon>
    </lineage>
</organism>
<dbReference type="SUPFAM" id="SSF57756">
    <property type="entry name" value="Retrovirus zinc finger-like domains"/>
    <property type="match status" value="1"/>
</dbReference>
<reference evidence="7" key="1">
    <citation type="journal article" date="2017" name="bioRxiv">
        <title>Comparative analysis of the genomes of Stylophora pistillata and Acropora digitifera provides evidence for extensive differences between species of corals.</title>
        <authorList>
            <person name="Voolstra C.R."/>
            <person name="Li Y."/>
            <person name="Liew Y.J."/>
            <person name="Baumgarten S."/>
            <person name="Zoccola D."/>
            <person name="Flot J.-F."/>
            <person name="Tambutte S."/>
            <person name="Allemand D."/>
            <person name="Aranda M."/>
        </authorList>
    </citation>
    <scope>NUCLEOTIDE SEQUENCE [LARGE SCALE GENOMIC DNA]</scope>
</reference>
<dbReference type="STRING" id="50429.A0A2B4RBT2"/>
<evidence type="ECO:0000259" key="5">
    <source>
        <dbReference type="PROSITE" id="PS50878"/>
    </source>
</evidence>
<evidence type="ECO:0000313" key="6">
    <source>
        <dbReference type="EMBL" id="PFX14263.1"/>
    </source>
</evidence>
<dbReference type="Proteomes" id="UP000225706">
    <property type="component" value="Unassembled WGS sequence"/>
</dbReference>
<dbReference type="CDD" id="cd00304">
    <property type="entry name" value="RT_like"/>
    <property type="match status" value="1"/>
</dbReference>
<dbReference type="OrthoDB" id="5989407at2759"/>
<name>A0A2B4RBT2_STYPI</name>
<dbReference type="Gene3D" id="4.10.60.10">
    <property type="entry name" value="Zinc finger, CCHC-type"/>
    <property type="match status" value="1"/>
</dbReference>
<sequence>MVVSFNRTIDVDCQGLPEEVLFSEAVGLLLGFFDRESDHRVAAVQACPGRVARVTFAENGDAAKLFFEELGVIKLGDVECRVVKPPPPPPQLTTVVVSWFPFEGSNDAISTALSAYGTVKSVRNQVWPGRPSVSTGSRIVQMVIRNVIPPFIPIRGVRCKTWYRGQPLQCGTCRKVGHKSADCPLKGKCFRCHQDGHLARNCKVTVAAPAEADAPVTENGVAVPPVKSTPAEEETPDTAIEDSEDEVGSPPDSDASEDRFASCETTGNENIISATEGFANPADSDMAGESGPWTTVSRKRPASSVPVSVKRTQQAPSKSPVVSPMSDIRNGPDVFLEVPELAACSADHRAILWEIAVDYRKPPDQRKRFCRWTSDPRFIGLKDEDFKTAIKFFNKKFPKNLSNNQLQQLPPRVFAGIKVSNQGELKLKLLTLKKTNAFDTQRYYRLRCSVPQPPKLYGLPKLHKPGFPMRPIVSFCGSPTYQLSKYLTTILQPLTDKSRHKLQSTEDFINATKTVQIPDDYKLVSFDVKSLFTSIPLQLALQCTETAIRKSTEPLPLPTDDIMDLLNICLTSTYFQYNGKHYKQLHGTAMGSPVSVVIAEIVMQNIEERALSTCRQTIPLWLRYVDDTFTAVRHDEIDAFHNHLNEQNTDIQFTREVEENGKLPFLDCLVSHNDNSLRTTVYRKPTHTDRLLDESSYNPTSHKATTIRTLTRRAQLVCDSTDSLSDENKYLHRVFTKNNYNNDFIRRNTHRPTTTTETNDTATPTTTATIPYIKGMSENISRILLPFNIRVAHKPITTLRQLLTNVKDKDEPRNRQGTIYKINCSDCQASYIGETGRNLTTRLTEHRRATRKGDVSNHIAEHHRLTNHNIDWDSAQCLTYSTDYFQRLTLESWFTNLEQTPLNRCQQLPAPYKRLIHDINITNDRKRTT</sequence>
<keyword evidence="1" id="KW-0479">Metal-binding</keyword>
<dbReference type="InterPro" id="IPR058912">
    <property type="entry name" value="HTH_animal"/>
</dbReference>
<feature type="compositionally biased region" description="Acidic residues" evidence="2">
    <location>
        <begin position="231"/>
        <end position="247"/>
    </location>
</feature>
<dbReference type="PROSITE" id="PS50164">
    <property type="entry name" value="GIY_YIG"/>
    <property type="match status" value="1"/>
</dbReference>
<dbReference type="PROSITE" id="PS50878">
    <property type="entry name" value="RT_POL"/>
    <property type="match status" value="1"/>
</dbReference>
<dbReference type="PANTHER" id="PTHR21301:SF10">
    <property type="entry name" value="REVERSE TRANSCRIPTASE DOMAIN-CONTAINING PROTEIN"/>
    <property type="match status" value="1"/>
</dbReference>
<comment type="caution">
    <text evidence="6">The sequence shown here is derived from an EMBL/GenBank/DDBJ whole genome shotgun (WGS) entry which is preliminary data.</text>
</comment>
<dbReference type="CDD" id="cd10442">
    <property type="entry name" value="GIY-YIG_PLEs"/>
    <property type="match status" value="1"/>
</dbReference>
<feature type="domain" description="Reverse transcriptase" evidence="5">
    <location>
        <begin position="440"/>
        <end position="670"/>
    </location>
</feature>
<evidence type="ECO:0008006" key="8">
    <source>
        <dbReference type="Google" id="ProtNLM"/>
    </source>
</evidence>